<reference evidence="1" key="1">
    <citation type="submission" date="2020-09" db="EMBL/GenBank/DDBJ databases">
        <title>A novel bacterium of genus Hazenella, isolated from South China Sea.</title>
        <authorList>
            <person name="Huang H."/>
            <person name="Mo K."/>
            <person name="Hu Y."/>
        </authorList>
    </citation>
    <scope>NUCLEOTIDE SEQUENCE</scope>
    <source>
        <strain evidence="1">IB182357</strain>
    </source>
</reference>
<comment type="caution">
    <text evidence="1">The sequence shown here is derived from an EMBL/GenBank/DDBJ whole genome shotgun (WGS) entry which is preliminary data.</text>
</comment>
<protein>
    <submittedName>
        <fullName evidence="1">Uncharacterized protein</fullName>
    </submittedName>
</protein>
<keyword evidence="2" id="KW-1185">Reference proteome</keyword>
<dbReference type="EMBL" id="JACXAH010000016">
    <property type="protein sequence ID" value="MBD1373076.1"/>
    <property type="molecule type" value="Genomic_DNA"/>
</dbReference>
<dbReference type="AlphaFoldDB" id="A0A926N747"/>
<sequence>MNRAKVIYLPDENGNQLALDTIFSIARKASNGDQLSVQLLQLIRLGIRDIELRGIIEWDQFREHQLIVANEKGYSLTANLIKKIGLNKPLYEFSVNHNHFPTDQREHGYSFRMILFSYNKDYTQYLFCTDAIIQKEPTDTVFEKMVSEARKSYHHFMRDPSKYV</sequence>
<evidence type="ECO:0000313" key="1">
    <source>
        <dbReference type="EMBL" id="MBD1373076.1"/>
    </source>
</evidence>
<gene>
    <name evidence="1" type="ORF">IC620_12000</name>
</gene>
<dbReference type="RefSeq" id="WP_191138769.1">
    <property type="nucleotide sequence ID" value="NZ_JACXAG020000001.1"/>
</dbReference>
<name>A0A926N747_9BACL</name>
<evidence type="ECO:0000313" key="2">
    <source>
        <dbReference type="Proteomes" id="UP000661691"/>
    </source>
</evidence>
<proteinExistence type="predicted"/>
<accession>A0A926N747</accession>
<organism evidence="1 2">
    <name type="scientific">Polycladospora coralii</name>
    <dbReference type="NCBI Taxonomy" id="2771432"/>
    <lineage>
        <taxon>Bacteria</taxon>
        <taxon>Bacillati</taxon>
        <taxon>Bacillota</taxon>
        <taxon>Bacilli</taxon>
        <taxon>Bacillales</taxon>
        <taxon>Thermoactinomycetaceae</taxon>
        <taxon>Polycladospora</taxon>
    </lineage>
</organism>
<dbReference type="Proteomes" id="UP000661691">
    <property type="component" value="Unassembled WGS sequence"/>
</dbReference>